<evidence type="ECO:0000259" key="1">
    <source>
        <dbReference type="Pfam" id="PF25597"/>
    </source>
</evidence>
<protein>
    <recommendedName>
        <fullName evidence="1">Retroviral polymerase SH3-like domain-containing protein</fullName>
    </recommendedName>
</protein>
<evidence type="ECO:0000313" key="2">
    <source>
        <dbReference type="EMBL" id="KAH0768751.1"/>
    </source>
</evidence>
<dbReference type="Proteomes" id="UP000826656">
    <property type="component" value="Unassembled WGS sequence"/>
</dbReference>
<organism evidence="2 3">
    <name type="scientific">Solanum tuberosum</name>
    <name type="common">Potato</name>
    <dbReference type="NCBI Taxonomy" id="4113"/>
    <lineage>
        <taxon>Eukaryota</taxon>
        <taxon>Viridiplantae</taxon>
        <taxon>Streptophyta</taxon>
        <taxon>Embryophyta</taxon>
        <taxon>Tracheophyta</taxon>
        <taxon>Spermatophyta</taxon>
        <taxon>Magnoliopsida</taxon>
        <taxon>eudicotyledons</taxon>
        <taxon>Gunneridae</taxon>
        <taxon>Pentapetalae</taxon>
        <taxon>asterids</taxon>
        <taxon>lamiids</taxon>
        <taxon>Solanales</taxon>
        <taxon>Solanaceae</taxon>
        <taxon>Solanoideae</taxon>
        <taxon>Solaneae</taxon>
        <taxon>Solanum</taxon>
    </lineage>
</organism>
<name>A0ABQ7VL29_SOLTU</name>
<dbReference type="Pfam" id="PF25597">
    <property type="entry name" value="SH3_retrovirus"/>
    <property type="match status" value="1"/>
</dbReference>
<dbReference type="EMBL" id="JAIVGD010000011">
    <property type="protein sequence ID" value="KAH0768751.1"/>
    <property type="molecule type" value="Genomic_DNA"/>
</dbReference>
<sequence length="240" mass="27507">MSERGTSSLAKKNLLAGVKKAEAEELKIIAYVINLSPVAFDGDVPNRVWFAKDVSYGHLKVFGCKACVHVPKDERSKLDIKTKQCIFIGYGQDEFRYQFYDPVDKKLIRSRDVVFFEDQTIEDIDKVEKPDSQIDESLIDVDPVPIIDTSFAYEGTQDNDADNDQGVEPIDFPIDDVVVDHQPICLEIITSDAPETSCRRSTREKRSSTRYSPNEYILLIDMREPESYDKVMLDTHKDRW</sequence>
<evidence type="ECO:0000313" key="3">
    <source>
        <dbReference type="Proteomes" id="UP000826656"/>
    </source>
</evidence>
<comment type="caution">
    <text evidence="2">The sequence shown here is derived from an EMBL/GenBank/DDBJ whole genome shotgun (WGS) entry which is preliminary data.</text>
</comment>
<feature type="domain" description="Retroviral polymerase SH3-like" evidence="1">
    <location>
        <begin position="64"/>
        <end position="125"/>
    </location>
</feature>
<proteinExistence type="predicted"/>
<gene>
    <name evidence="2" type="ORF">KY290_012732</name>
</gene>
<keyword evidence="3" id="KW-1185">Reference proteome</keyword>
<dbReference type="InterPro" id="IPR057670">
    <property type="entry name" value="SH3_retrovirus"/>
</dbReference>
<reference evidence="2 3" key="1">
    <citation type="journal article" date="2021" name="bioRxiv">
        <title>Chromosome-scale and haplotype-resolved genome assembly of a tetraploid potato cultivar.</title>
        <authorList>
            <person name="Sun H."/>
            <person name="Jiao W.-B."/>
            <person name="Krause K."/>
            <person name="Campoy J.A."/>
            <person name="Goel M."/>
            <person name="Folz-Donahue K."/>
            <person name="Kukat C."/>
            <person name="Huettel B."/>
            <person name="Schneeberger K."/>
        </authorList>
    </citation>
    <scope>NUCLEOTIDE SEQUENCE [LARGE SCALE GENOMIC DNA]</scope>
    <source>
        <strain evidence="2">SolTubOtavaFocal</strain>
        <tissue evidence="2">Leaves</tissue>
    </source>
</reference>
<accession>A0ABQ7VL29</accession>